<proteinExistence type="predicted"/>
<name>A0ABD5UCW5_9EURY</name>
<keyword evidence="3" id="KW-1185">Reference proteome</keyword>
<reference evidence="2 3" key="1">
    <citation type="journal article" date="2019" name="Int. J. Syst. Evol. Microbiol.">
        <title>The Global Catalogue of Microorganisms (GCM) 10K type strain sequencing project: providing services to taxonomists for standard genome sequencing and annotation.</title>
        <authorList>
            <consortium name="The Broad Institute Genomics Platform"/>
            <consortium name="The Broad Institute Genome Sequencing Center for Infectious Disease"/>
            <person name="Wu L."/>
            <person name="Ma J."/>
        </authorList>
    </citation>
    <scope>NUCLEOTIDE SEQUENCE [LARGE SCALE GENOMIC DNA]</scope>
    <source>
        <strain evidence="2 3">PSRA2</strain>
    </source>
</reference>
<accession>A0ABD5UCW5</accession>
<dbReference type="EMBL" id="JBHSXM010000003">
    <property type="protein sequence ID" value="MFC6838184.1"/>
    <property type="molecule type" value="Genomic_DNA"/>
</dbReference>
<gene>
    <name evidence="2" type="ORF">ACFQHK_17015</name>
</gene>
<dbReference type="Proteomes" id="UP001596406">
    <property type="component" value="Unassembled WGS sequence"/>
</dbReference>
<protein>
    <submittedName>
        <fullName evidence="2">Uncharacterized protein</fullName>
    </submittedName>
</protein>
<dbReference type="RefSeq" id="WP_304449901.1">
    <property type="nucleotide sequence ID" value="NZ_JARRAH010000003.1"/>
</dbReference>
<sequence>MSVRDGDGSAIGLGRPTSTDRREHRRTRSIRTVLPQVPASNATPDANES</sequence>
<dbReference type="AlphaFoldDB" id="A0ABD5UCW5"/>
<feature type="compositionally biased region" description="Polar residues" evidence="1">
    <location>
        <begin position="38"/>
        <end position="49"/>
    </location>
</feature>
<evidence type="ECO:0000313" key="3">
    <source>
        <dbReference type="Proteomes" id="UP001596406"/>
    </source>
</evidence>
<comment type="caution">
    <text evidence="2">The sequence shown here is derived from an EMBL/GenBank/DDBJ whole genome shotgun (WGS) entry which is preliminary data.</text>
</comment>
<evidence type="ECO:0000313" key="2">
    <source>
        <dbReference type="EMBL" id="MFC6838184.1"/>
    </source>
</evidence>
<evidence type="ECO:0000256" key="1">
    <source>
        <dbReference type="SAM" id="MobiDB-lite"/>
    </source>
</evidence>
<feature type="region of interest" description="Disordered" evidence="1">
    <location>
        <begin position="1"/>
        <end position="49"/>
    </location>
</feature>
<organism evidence="2 3">
    <name type="scientific">Halomarina ordinaria</name>
    <dbReference type="NCBI Taxonomy" id="3033939"/>
    <lineage>
        <taxon>Archaea</taxon>
        <taxon>Methanobacteriati</taxon>
        <taxon>Methanobacteriota</taxon>
        <taxon>Stenosarchaea group</taxon>
        <taxon>Halobacteria</taxon>
        <taxon>Halobacteriales</taxon>
        <taxon>Natronomonadaceae</taxon>
        <taxon>Halomarina</taxon>
    </lineage>
</organism>